<evidence type="ECO:0000256" key="7">
    <source>
        <dbReference type="ARBA" id="ARBA00023012"/>
    </source>
</evidence>
<feature type="domain" description="HAMP" evidence="11">
    <location>
        <begin position="184"/>
        <end position="236"/>
    </location>
</feature>
<evidence type="ECO:0000256" key="6">
    <source>
        <dbReference type="ARBA" id="ARBA00022777"/>
    </source>
</evidence>
<dbReference type="CDD" id="cd06225">
    <property type="entry name" value="HAMP"/>
    <property type="match status" value="1"/>
</dbReference>
<keyword evidence="5" id="KW-0808">Transferase</keyword>
<dbReference type="InterPro" id="IPR036890">
    <property type="entry name" value="HATPase_C_sf"/>
</dbReference>
<keyword evidence="8 9" id="KW-0472">Membrane</keyword>
<dbReference type="FunFam" id="3.30.565.10:FF:000006">
    <property type="entry name" value="Sensor histidine kinase WalK"/>
    <property type="match status" value="1"/>
</dbReference>
<dbReference type="GO" id="GO:0000155">
    <property type="term" value="F:phosphorelay sensor kinase activity"/>
    <property type="evidence" value="ECO:0007669"/>
    <property type="project" value="InterPro"/>
</dbReference>
<dbReference type="Gene3D" id="6.10.340.10">
    <property type="match status" value="1"/>
</dbReference>
<evidence type="ECO:0000256" key="3">
    <source>
        <dbReference type="ARBA" id="ARBA00012438"/>
    </source>
</evidence>
<dbReference type="Pfam" id="PF00512">
    <property type="entry name" value="HisKA"/>
    <property type="match status" value="1"/>
</dbReference>
<name>A0A7W8H9T4_9FIRM</name>
<organism evidence="12 13">
    <name type="scientific">Catenibacillus scindens</name>
    <dbReference type="NCBI Taxonomy" id="673271"/>
    <lineage>
        <taxon>Bacteria</taxon>
        <taxon>Bacillati</taxon>
        <taxon>Bacillota</taxon>
        <taxon>Clostridia</taxon>
        <taxon>Lachnospirales</taxon>
        <taxon>Lachnospiraceae</taxon>
        <taxon>Catenibacillus</taxon>
    </lineage>
</organism>
<keyword evidence="9" id="KW-1133">Transmembrane helix</keyword>
<dbReference type="PANTHER" id="PTHR45453">
    <property type="entry name" value="PHOSPHATE REGULON SENSOR PROTEIN PHOR"/>
    <property type="match status" value="1"/>
</dbReference>
<dbReference type="CDD" id="cd00082">
    <property type="entry name" value="HisKA"/>
    <property type="match status" value="1"/>
</dbReference>
<dbReference type="PROSITE" id="PS50109">
    <property type="entry name" value="HIS_KIN"/>
    <property type="match status" value="1"/>
</dbReference>
<comment type="subcellular location">
    <subcellularLocation>
        <location evidence="2">Membrane</location>
    </subcellularLocation>
</comment>
<keyword evidence="13" id="KW-1185">Reference proteome</keyword>
<dbReference type="InterPro" id="IPR003594">
    <property type="entry name" value="HATPase_dom"/>
</dbReference>
<dbReference type="SMART" id="SM00304">
    <property type="entry name" value="HAMP"/>
    <property type="match status" value="1"/>
</dbReference>
<evidence type="ECO:0000256" key="1">
    <source>
        <dbReference type="ARBA" id="ARBA00000085"/>
    </source>
</evidence>
<dbReference type="RefSeq" id="WP_183773192.1">
    <property type="nucleotide sequence ID" value="NZ_CAWVEG010000149.1"/>
</dbReference>
<dbReference type="InterPro" id="IPR005467">
    <property type="entry name" value="His_kinase_dom"/>
</dbReference>
<keyword evidence="7" id="KW-0902">Two-component regulatory system</keyword>
<dbReference type="Gene3D" id="3.30.565.10">
    <property type="entry name" value="Histidine kinase-like ATPase, C-terminal domain"/>
    <property type="match status" value="1"/>
</dbReference>
<dbReference type="InterPro" id="IPR003661">
    <property type="entry name" value="HisK_dim/P_dom"/>
</dbReference>
<dbReference type="SMART" id="SM00388">
    <property type="entry name" value="HisKA"/>
    <property type="match status" value="1"/>
</dbReference>
<comment type="caution">
    <text evidence="12">The sequence shown here is derived from an EMBL/GenBank/DDBJ whole genome shotgun (WGS) entry which is preliminary data.</text>
</comment>
<keyword evidence="6 12" id="KW-0418">Kinase</keyword>
<dbReference type="SUPFAM" id="SSF47384">
    <property type="entry name" value="Homodimeric domain of signal transducing histidine kinase"/>
    <property type="match status" value="1"/>
</dbReference>
<evidence type="ECO:0000256" key="5">
    <source>
        <dbReference type="ARBA" id="ARBA00022679"/>
    </source>
</evidence>
<dbReference type="SMART" id="SM00387">
    <property type="entry name" value="HATPase_c"/>
    <property type="match status" value="1"/>
</dbReference>
<dbReference type="EMBL" id="JACHFW010000005">
    <property type="protein sequence ID" value="MBB5264541.1"/>
    <property type="molecule type" value="Genomic_DNA"/>
</dbReference>
<gene>
    <name evidence="12" type="ORF">HNP82_001668</name>
</gene>
<reference evidence="12 13" key="1">
    <citation type="submission" date="2020-08" db="EMBL/GenBank/DDBJ databases">
        <title>Genomic Encyclopedia of Type Strains, Phase IV (KMG-IV): sequencing the most valuable type-strain genomes for metagenomic binning, comparative biology and taxonomic classification.</title>
        <authorList>
            <person name="Goeker M."/>
        </authorList>
    </citation>
    <scope>NUCLEOTIDE SEQUENCE [LARGE SCALE GENOMIC DNA]</scope>
    <source>
        <strain evidence="12 13">DSM 106146</strain>
    </source>
</reference>
<dbReference type="SUPFAM" id="SSF55874">
    <property type="entry name" value="ATPase domain of HSP90 chaperone/DNA topoisomerase II/histidine kinase"/>
    <property type="match status" value="1"/>
</dbReference>
<feature type="transmembrane region" description="Helical" evidence="9">
    <location>
        <begin position="165"/>
        <end position="186"/>
    </location>
</feature>
<proteinExistence type="predicted"/>
<dbReference type="GO" id="GO:0005886">
    <property type="term" value="C:plasma membrane"/>
    <property type="evidence" value="ECO:0007669"/>
    <property type="project" value="TreeGrafter"/>
</dbReference>
<dbReference type="PROSITE" id="PS50885">
    <property type="entry name" value="HAMP"/>
    <property type="match status" value="1"/>
</dbReference>
<comment type="catalytic activity">
    <reaction evidence="1">
        <text>ATP + protein L-histidine = ADP + protein N-phospho-L-histidine.</text>
        <dbReference type="EC" id="2.7.13.3"/>
    </reaction>
</comment>
<feature type="domain" description="Histidine kinase" evidence="10">
    <location>
        <begin position="244"/>
        <end position="461"/>
    </location>
</feature>
<evidence type="ECO:0000256" key="2">
    <source>
        <dbReference type="ARBA" id="ARBA00004370"/>
    </source>
</evidence>
<keyword evidence="4" id="KW-0597">Phosphoprotein</keyword>
<feature type="transmembrane region" description="Helical" evidence="9">
    <location>
        <begin position="6"/>
        <end position="26"/>
    </location>
</feature>
<keyword evidence="9" id="KW-0812">Transmembrane</keyword>
<dbReference type="InterPro" id="IPR004358">
    <property type="entry name" value="Sig_transdc_His_kin-like_C"/>
</dbReference>
<dbReference type="GO" id="GO:0004721">
    <property type="term" value="F:phosphoprotein phosphatase activity"/>
    <property type="evidence" value="ECO:0007669"/>
    <property type="project" value="TreeGrafter"/>
</dbReference>
<dbReference type="InterPro" id="IPR036097">
    <property type="entry name" value="HisK_dim/P_sf"/>
</dbReference>
<dbReference type="PRINTS" id="PR00344">
    <property type="entry name" value="BCTRLSENSOR"/>
</dbReference>
<evidence type="ECO:0000259" key="10">
    <source>
        <dbReference type="PROSITE" id="PS50109"/>
    </source>
</evidence>
<dbReference type="Pfam" id="PF02518">
    <property type="entry name" value="HATPase_c"/>
    <property type="match status" value="1"/>
</dbReference>
<dbReference type="Gene3D" id="1.10.287.130">
    <property type="match status" value="1"/>
</dbReference>
<sequence length="463" mass="52352">MCFRFIAITLILTVIPLFVVRGTLLMNIQDKLWSERVDSIERHSSFLASQMIKLGYFDGENENIINNLITQLDSIYDGRVIVVDENFTVLRDSYSRINDRKVISPEVVACMDGQETEPFYDKTYDMVETVVPVTDSENVVRGVIIIDASTLDLTQTYQSIERMSLWIAIGFSVILAALSVLIGRAFTKPFKNVASSINRIYEGYFDEEIHLKGYSEIETISDAFNAMLKRLKELEDSRQEFVSNVSHELKTPLTSMKVLAESLNSQPDTPLELYKEFMQDIAVEIDREDAIINDLLSLVKMDKKAGDLNVSNVNINDMLELILKRLRPVAAKRGIELVLESFRTVTADCDEMKLTLAFTNLVENAIKYNIAGGWVQVSLDADHKFFYVKVSDSGIGIPEELQDKIFERFFRVDKARSRETGGTGLGLAITKNIIMMHDGAIKVKSKEDEGTTFTVRIPLTVES</sequence>
<evidence type="ECO:0000313" key="12">
    <source>
        <dbReference type="EMBL" id="MBB5264541.1"/>
    </source>
</evidence>
<accession>A0A7W8H9T4</accession>
<dbReference type="GO" id="GO:0016036">
    <property type="term" value="P:cellular response to phosphate starvation"/>
    <property type="evidence" value="ECO:0007669"/>
    <property type="project" value="TreeGrafter"/>
</dbReference>
<dbReference type="PANTHER" id="PTHR45453:SF1">
    <property type="entry name" value="PHOSPHATE REGULON SENSOR PROTEIN PHOR"/>
    <property type="match status" value="1"/>
</dbReference>
<dbReference type="CDD" id="cd00075">
    <property type="entry name" value="HATPase"/>
    <property type="match status" value="1"/>
</dbReference>
<evidence type="ECO:0000256" key="4">
    <source>
        <dbReference type="ARBA" id="ARBA00022553"/>
    </source>
</evidence>
<evidence type="ECO:0000313" key="13">
    <source>
        <dbReference type="Proteomes" id="UP000543642"/>
    </source>
</evidence>
<dbReference type="EC" id="2.7.13.3" evidence="3"/>
<dbReference type="SUPFAM" id="SSF158472">
    <property type="entry name" value="HAMP domain-like"/>
    <property type="match status" value="1"/>
</dbReference>
<protein>
    <recommendedName>
        <fullName evidence="3">histidine kinase</fullName>
        <ecNumber evidence="3">2.7.13.3</ecNumber>
    </recommendedName>
</protein>
<dbReference type="Pfam" id="PF00672">
    <property type="entry name" value="HAMP"/>
    <property type="match status" value="1"/>
</dbReference>
<dbReference type="Proteomes" id="UP000543642">
    <property type="component" value="Unassembled WGS sequence"/>
</dbReference>
<evidence type="ECO:0000256" key="9">
    <source>
        <dbReference type="SAM" id="Phobius"/>
    </source>
</evidence>
<dbReference type="AlphaFoldDB" id="A0A7W8H9T4"/>
<dbReference type="FunFam" id="1.10.287.130:FF:000001">
    <property type="entry name" value="Two-component sensor histidine kinase"/>
    <property type="match status" value="1"/>
</dbReference>
<dbReference type="InterPro" id="IPR003660">
    <property type="entry name" value="HAMP_dom"/>
</dbReference>
<evidence type="ECO:0000259" key="11">
    <source>
        <dbReference type="PROSITE" id="PS50885"/>
    </source>
</evidence>
<evidence type="ECO:0000256" key="8">
    <source>
        <dbReference type="ARBA" id="ARBA00023136"/>
    </source>
</evidence>
<dbReference type="InterPro" id="IPR050351">
    <property type="entry name" value="BphY/WalK/GraS-like"/>
</dbReference>